<organism evidence="4 5">
    <name type="scientific">Rhizoclosmatium globosum</name>
    <dbReference type="NCBI Taxonomy" id="329046"/>
    <lineage>
        <taxon>Eukaryota</taxon>
        <taxon>Fungi</taxon>
        <taxon>Fungi incertae sedis</taxon>
        <taxon>Chytridiomycota</taxon>
        <taxon>Chytridiomycota incertae sedis</taxon>
        <taxon>Chytridiomycetes</taxon>
        <taxon>Chytridiales</taxon>
        <taxon>Chytriomycetaceae</taxon>
        <taxon>Rhizoclosmatium</taxon>
    </lineage>
</organism>
<evidence type="ECO:0000259" key="3">
    <source>
        <dbReference type="Pfam" id="PF07687"/>
    </source>
</evidence>
<reference evidence="4 5" key="1">
    <citation type="submission" date="2016-07" db="EMBL/GenBank/DDBJ databases">
        <title>Pervasive Adenine N6-methylation of Active Genes in Fungi.</title>
        <authorList>
            <consortium name="DOE Joint Genome Institute"/>
            <person name="Mondo S.J."/>
            <person name="Dannebaum R.O."/>
            <person name="Kuo R.C."/>
            <person name="Labutti K."/>
            <person name="Haridas S."/>
            <person name="Kuo A."/>
            <person name="Salamov A."/>
            <person name="Ahrendt S.R."/>
            <person name="Lipzen A."/>
            <person name="Sullivan W."/>
            <person name="Andreopoulos W.B."/>
            <person name="Clum A."/>
            <person name="Lindquist E."/>
            <person name="Daum C."/>
            <person name="Ramamoorthy G.K."/>
            <person name="Gryganskyi A."/>
            <person name="Culley D."/>
            <person name="Magnuson J.K."/>
            <person name="James T.Y."/>
            <person name="O'Malley M.A."/>
            <person name="Stajich J.E."/>
            <person name="Spatafora J.W."/>
            <person name="Visel A."/>
            <person name="Grigoriev I.V."/>
        </authorList>
    </citation>
    <scope>NUCLEOTIDE SEQUENCE [LARGE SCALE GENOMIC DNA]</scope>
    <source>
        <strain evidence="4 5">JEL800</strain>
    </source>
</reference>
<dbReference type="PIRSF" id="PIRSF037226">
    <property type="entry name" value="Amidohydrolase_ACY1L2_prd"/>
    <property type="match status" value="1"/>
</dbReference>
<dbReference type="Gene3D" id="3.40.630.10">
    <property type="entry name" value="Zn peptidases"/>
    <property type="match status" value="1"/>
</dbReference>
<dbReference type="PANTHER" id="PTHR30575">
    <property type="entry name" value="PEPTIDASE M20"/>
    <property type="match status" value="1"/>
</dbReference>
<evidence type="ECO:0000256" key="2">
    <source>
        <dbReference type="PIRNR" id="PIRNR037226"/>
    </source>
</evidence>
<name>A0A1Y2BST1_9FUNG</name>
<dbReference type="STRING" id="329046.A0A1Y2BST1"/>
<dbReference type="Pfam" id="PF07687">
    <property type="entry name" value="M20_dimer"/>
    <property type="match status" value="1"/>
</dbReference>
<dbReference type="AlphaFoldDB" id="A0A1Y2BST1"/>
<dbReference type="EMBL" id="MCGO01000048">
    <property type="protein sequence ID" value="ORY37809.1"/>
    <property type="molecule type" value="Genomic_DNA"/>
</dbReference>
<evidence type="ECO:0000313" key="4">
    <source>
        <dbReference type="EMBL" id="ORY37809.1"/>
    </source>
</evidence>
<dbReference type="SUPFAM" id="SSF53187">
    <property type="entry name" value="Zn-dependent exopeptidases"/>
    <property type="match status" value="1"/>
</dbReference>
<evidence type="ECO:0000256" key="1">
    <source>
        <dbReference type="ARBA" id="ARBA00006247"/>
    </source>
</evidence>
<dbReference type="GO" id="GO:0016805">
    <property type="term" value="F:dipeptidase activity"/>
    <property type="evidence" value="ECO:0007669"/>
    <property type="project" value="InterPro"/>
</dbReference>
<feature type="domain" description="Peptidase M20 dimerisation" evidence="3">
    <location>
        <begin position="174"/>
        <end position="267"/>
    </location>
</feature>
<gene>
    <name evidence="4" type="ORF">BCR33DRAFT_700985</name>
</gene>
<dbReference type="Gene3D" id="3.30.70.360">
    <property type="match status" value="1"/>
</dbReference>
<dbReference type="InterPro" id="IPR052030">
    <property type="entry name" value="Peptidase_M20/M20A_hydrolases"/>
</dbReference>
<keyword evidence="5" id="KW-1185">Reference proteome</keyword>
<dbReference type="InterPro" id="IPR011650">
    <property type="entry name" value="Peptidase_M20_dimer"/>
</dbReference>
<evidence type="ECO:0000313" key="5">
    <source>
        <dbReference type="Proteomes" id="UP000193642"/>
    </source>
</evidence>
<comment type="similarity">
    <text evidence="1 2">Belongs to the peptidase M20A family.</text>
</comment>
<dbReference type="InterPro" id="IPR017439">
    <property type="entry name" value="Amidohydrolase"/>
</dbReference>
<accession>A0A1Y2BST1</accession>
<dbReference type="NCBIfam" id="TIGR01891">
    <property type="entry name" value="amidohydrolases"/>
    <property type="match status" value="1"/>
</dbReference>
<comment type="caution">
    <text evidence="4">The sequence shown here is derived from an EMBL/GenBank/DDBJ whole genome shotgun (WGS) entry which is preliminary data.</text>
</comment>
<dbReference type="Proteomes" id="UP000193642">
    <property type="component" value="Unassembled WGS sequence"/>
</dbReference>
<dbReference type="OrthoDB" id="6119954at2759"/>
<dbReference type="CDD" id="cd05672">
    <property type="entry name" value="M20_ACY1L2-like"/>
    <property type="match status" value="1"/>
</dbReference>
<dbReference type="SUPFAM" id="SSF55031">
    <property type="entry name" value="Bacterial exopeptidase dimerisation domain"/>
    <property type="match status" value="1"/>
</dbReference>
<dbReference type="Pfam" id="PF01546">
    <property type="entry name" value="Peptidase_M20"/>
    <property type="match status" value="1"/>
</dbReference>
<dbReference type="InterPro" id="IPR036264">
    <property type="entry name" value="Bact_exopeptidase_dim_dom"/>
</dbReference>
<protein>
    <recommendedName>
        <fullName evidence="2">Peptidase M20 domain-containing protein 2</fullName>
    </recommendedName>
</protein>
<sequence length="396" mass="43054">MSNGVFVDEFLSTETASLRQLSLEIHSNPELSGQERKAHDLLSNFLEARDFIVTRQAAGLDTAFCAEWTPESATPDAICVAFLSEYDALPGIGHACGHNLIAISGVSAALSLQSFIKSNTLNARIKLFGTPAEETWGGKINFIEQGAFKDVHVAMMVHPGNANVTFAKYLALSGVYVEYHGKSAHAASCPWEGRNALDALVQSYTAMSMLRQQVLPSTRIHGVIKKGGDAANIIPDHTKGDFMIRTEKLAALNDLRPKMRNIFESSAAATGTTVGITEDPVFENVVINTKLALRFEEYARADGCTFASKEVQESKSYGSTDMGNVTHVVPGIHPVFDIECTHADIHTNEFREGAATDTAHKATLRAAKCLCLTAIDFIVDPEFRKAVREEFDAAEK</sequence>
<dbReference type="FunFam" id="3.30.70.360:FF:000004">
    <property type="entry name" value="Peptidase M20 domain-containing protein 2"/>
    <property type="match status" value="1"/>
</dbReference>
<dbReference type="InterPro" id="IPR002933">
    <property type="entry name" value="Peptidase_M20"/>
</dbReference>
<dbReference type="PANTHER" id="PTHR30575:SF0">
    <property type="entry name" value="XAA-ARG DIPEPTIDASE"/>
    <property type="match status" value="1"/>
</dbReference>
<proteinExistence type="inferred from homology"/>
<dbReference type="InterPro" id="IPR017144">
    <property type="entry name" value="Xaa-Arg_dipeptidase"/>
</dbReference>